<evidence type="ECO:0000256" key="1">
    <source>
        <dbReference type="SAM" id="MobiDB-lite"/>
    </source>
</evidence>
<protein>
    <submittedName>
        <fullName evidence="2">Uncharacterized protein</fullName>
    </submittedName>
</protein>
<accession>A0A2I0I457</accession>
<keyword evidence="3" id="KW-1185">Reference proteome</keyword>
<name>A0A2I0I457_PUNGR</name>
<dbReference type="Proteomes" id="UP000233551">
    <property type="component" value="Unassembled WGS sequence"/>
</dbReference>
<sequence length="138" mass="14266">MSPVNNSVTVYDVKNEGRGEGALTRLGAPPQASTPRVRWLFRRRGRGSAGKPPAGVGPPSPLPSFKTKNGGRGEGVETPLGAPRRPSTPQTSGPPRLGGCGPTGSPQPGRAPAHSSLASFPPSSVFSKRVTSCYILKI</sequence>
<comment type="caution">
    <text evidence="2">The sequence shown here is derived from an EMBL/GenBank/DDBJ whole genome shotgun (WGS) entry which is preliminary data.</text>
</comment>
<evidence type="ECO:0000313" key="3">
    <source>
        <dbReference type="Proteomes" id="UP000233551"/>
    </source>
</evidence>
<gene>
    <name evidence="2" type="ORF">CRG98_040861</name>
</gene>
<proteinExistence type="predicted"/>
<organism evidence="2 3">
    <name type="scientific">Punica granatum</name>
    <name type="common">Pomegranate</name>
    <dbReference type="NCBI Taxonomy" id="22663"/>
    <lineage>
        <taxon>Eukaryota</taxon>
        <taxon>Viridiplantae</taxon>
        <taxon>Streptophyta</taxon>
        <taxon>Embryophyta</taxon>
        <taxon>Tracheophyta</taxon>
        <taxon>Spermatophyta</taxon>
        <taxon>Magnoliopsida</taxon>
        <taxon>eudicotyledons</taxon>
        <taxon>Gunneridae</taxon>
        <taxon>Pentapetalae</taxon>
        <taxon>rosids</taxon>
        <taxon>malvids</taxon>
        <taxon>Myrtales</taxon>
        <taxon>Lythraceae</taxon>
        <taxon>Punica</taxon>
    </lineage>
</organism>
<dbReference type="EMBL" id="PGOL01004026">
    <property type="protein sequence ID" value="PKI38748.1"/>
    <property type="molecule type" value="Genomic_DNA"/>
</dbReference>
<dbReference type="AlphaFoldDB" id="A0A2I0I457"/>
<reference evidence="2 3" key="1">
    <citation type="submission" date="2017-11" db="EMBL/GenBank/DDBJ databases">
        <title>De-novo sequencing of pomegranate (Punica granatum L.) genome.</title>
        <authorList>
            <person name="Akparov Z."/>
            <person name="Amiraslanov A."/>
            <person name="Hajiyeva S."/>
            <person name="Abbasov M."/>
            <person name="Kaur K."/>
            <person name="Hamwieh A."/>
            <person name="Solovyev V."/>
            <person name="Salamov A."/>
            <person name="Braich B."/>
            <person name="Kosarev P."/>
            <person name="Mahmoud A."/>
            <person name="Hajiyev E."/>
            <person name="Babayeva S."/>
            <person name="Izzatullayeva V."/>
            <person name="Mammadov A."/>
            <person name="Mammadov A."/>
            <person name="Sharifova S."/>
            <person name="Ojaghi J."/>
            <person name="Eynullazada K."/>
            <person name="Bayramov B."/>
            <person name="Abdulazimova A."/>
            <person name="Shahmuradov I."/>
        </authorList>
    </citation>
    <scope>NUCLEOTIDE SEQUENCE [LARGE SCALE GENOMIC DNA]</scope>
    <source>
        <strain evidence="3">cv. AG2017</strain>
        <tissue evidence="2">Leaf</tissue>
    </source>
</reference>
<feature type="region of interest" description="Disordered" evidence="1">
    <location>
        <begin position="1"/>
        <end position="124"/>
    </location>
</feature>
<evidence type="ECO:0000313" key="2">
    <source>
        <dbReference type="EMBL" id="PKI38748.1"/>
    </source>
</evidence>